<evidence type="ECO:0000313" key="2">
    <source>
        <dbReference type="Proteomes" id="UP000324222"/>
    </source>
</evidence>
<proteinExistence type="predicted"/>
<dbReference type="EMBL" id="VSRR010000468">
    <property type="protein sequence ID" value="MPC15988.1"/>
    <property type="molecule type" value="Genomic_DNA"/>
</dbReference>
<comment type="caution">
    <text evidence="1">The sequence shown here is derived from an EMBL/GenBank/DDBJ whole genome shotgun (WGS) entry which is preliminary data.</text>
</comment>
<dbReference type="Proteomes" id="UP000324222">
    <property type="component" value="Unassembled WGS sequence"/>
</dbReference>
<reference evidence="1 2" key="1">
    <citation type="submission" date="2019-05" db="EMBL/GenBank/DDBJ databases">
        <title>Another draft genome of Portunus trituberculatus and its Hox gene families provides insights of decapod evolution.</title>
        <authorList>
            <person name="Jeong J.-H."/>
            <person name="Song I."/>
            <person name="Kim S."/>
            <person name="Choi T."/>
            <person name="Kim D."/>
            <person name="Ryu S."/>
            <person name="Kim W."/>
        </authorList>
    </citation>
    <scope>NUCLEOTIDE SEQUENCE [LARGE SCALE GENOMIC DNA]</scope>
    <source>
        <tissue evidence="1">Muscle</tissue>
    </source>
</reference>
<gene>
    <name evidence="1" type="ORF">E2C01_008794</name>
</gene>
<organism evidence="1 2">
    <name type="scientific">Portunus trituberculatus</name>
    <name type="common">Swimming crab</name>
    <name type="synonym">Neptunus trituberculatus</name>
    <dbReference type="NCBI Taxonomy" id="210409"/>
    <lineage>
        <taxon>Eukaryota</taxon>
        <taxon>Metazoa</taxon>
        <taxon>Ecdysozoa</taxon>
        <taxon>Arthropoda</taxon>
        <taxon>Crustacea</taxon>
        <taxon>Multicrustacea</taxon>
        <taxon>Malacostraca</taxon>
        <taxon>Eumalacostraca</taxon>
        <taxon>Eucarida</taxon>
        <taxon>Decapoda</taxon>
        <taxon>Pleocyemata</taxon>
        <taxon>Brachyura</taxon>
        <taxon>Eubrachyura</taxon>
        <taxon>Portunoidea</taxon>
        <taxon>Portunidae</taxon>
        <taxon>Portuninae</taxon>
        <taxon>Portunus</taxon>
    </lineage>
</organism>
<accession>A0A5B7D3B0</accession>
<sequence length="82" mass="9329">MKSRYNCPVPPHDCQTDVHEGILDTLPQRQWKGEAAEKVRSVGRVKDVAQDGTQAVVHPGRGDSDERDFVQEWVTNLRKKTM</sequence>
<dbReference type="AlphaFoldDB" id="A0A5B7D3B0"/>
<keyword evidence="2" id="KW-1185">Reference proteome</keyword>
<evidence type="ECO:0000313" key="1">
    <source>
        <dbReference type="EMBL" id="MPC15988.1"/>
    </source>
</evidence>
<name>A0A5B7D3B0_PORTR</name>
<protein>
    <submittedName>
        <fullName evidence="1">Uncharacterized protein</fullName>
    </submittedName>
</protein>